<evidence type="ECO:0000313" key="2">
    <source>
        <dbReference type="Proteomes" id="UP000017559"/>
    </source>
</evidence>
<dbReference type="KEGG" id="mrr:Moror_5092"/>
<comment type="caution">
    <text evidence="1">The sequence shown here is derived from an EMBL/GenBank/DDBJ whole genome shotgun (WGS) entry which is preliminary data.</text>
</comment>
<gene>
    <name evidence="1" type="ORF">Moror_5092</name>
</gene>
<sequence length="184" mass="21247">MYHNGYGLLAICETIHNFSTNWVNCNHHHYDQDSCLTMTELWHLLCKSQMDIYQPHEEYQQVCPKVLIVCMGGHGNPIPIIMRTPPSIQNDLIEFLKTVDNLLNLTSQQLLHSAAVKTYLQQKLPYINQLTFVDLHVSFTNLDHLQVYIDAAQQDMYPEGTGWNGLLHIKHVQDTELAPNQCYI</sequence>
<dbReference type="Proteomes" id="UP000017559">
    <property type="component" value="Unassembled WGS sequence"/>
</dbReference>
<reference evidence="1 2" key="1">
    <citation type="journal article" date="2014" name="BMC Genomics">
        <title>Genome and secretome analysis of the hemibiotrophic fungal pathogen, Moniliophthora roreri, which causes frosty pod rot disease of cacao: mechanisms of the biotrophic and necrotrophic phases.</title>
        <authorList>
            <person name="Meinhardt L.W."/>
            <person name="Costa G.G.L."/>
            <person name="Thomazella D.P.T."/>
            <person name="Teixeira P.J.P.L."/>
            <person name="Carazzolle M.F."/>
            <person name="Schuster S.C."/>
            <person name="Carlson J.E."/>
            <person name="Guiltinan M.J."/>
            <person name="Mieczkowski P."/>
            <person name="Farmer A."/>
            <person name="Ramaraj T."/>
            <person name="Crozier J."/>
            <person name="Davis R.E."/>
            <person name="Shao J."/>
            <person name="Melnick R.L."/>
            <person name="Pereira G.A.G."/>
            <person name="Bailey B.A."/>
        </authorList>
    </citation>
    <scope>NUCLEOTIDE SEQUENCE [LARGE SCALE GENOMIC DNA]</scope>
    <source>
        <strain evidence="1 2">MCA 2997</strain>
    </source>
</reference>
<evidence type="ECO:0000313" key="1">
    <source>
        <dbReference type="EMBL" id="ESK81562.1"/>
    </source>
</evidence>
<name>V2WIZ7_MONRO</name>
<proteinExistence type="predicted"/>
<dbReference type="AlphaFoldDB" id="V2WIZ7"/>
<keyword evidence="2" id="KW-1185">Reference proteome</keyword>
<organism evidence="1 2">
    <name type="scientific">Moniliophthora roreri (strain MCA 2997)</name>
    <name type="common">Cocoa frosty pod rot fungus</name>
    <name type="synonym">Crinipellis roreri</name>
    <dbReference type="NCBI Taxonomy" id="1381753"/>
    <lineage>
        <taxon>Eukaryota</taxon>
        <taxon>Fungi</taxon>
        <taxon>Dikarya</taxon>
        <taxon>Basidiomycota</taxon>
        <taxon>Agaricomycotina</taxon>
        <taxon>Agaricomycetes</taxon>
        <taxon>Agaricomycetidae</taxon>
        <taxon>Agaricales</taxon>
        <taxon>Marasmiineae</taxon>
        <taxon>Marasmiaceae</taxon>
        <taxon>Moniliophthora</taxon>
    </lineage>
</organism>
<dbReference type="EMBL" id="AWSO01002381">
    <property type="protein sequence ID" value="ESK81562.1"/>
    <property type="molecule type" value="Genomic_DNA"/>
</dbReference>
<dbReference type="HOGENOM" id="CLU_1468556_0_0_1"/>
<protein>
    <submittedName>
        <fullName evidence="1">Uncharacterized protein</fullName>
    </submittedName>
</protein>
<accession>V2WIZ7</accession>
<dbReference type="OrthoDB" id="3268409at2759"/>